<organism evidence="1 2">
    <name type="scientific">Aspergillus wentii DTO 134E9</name>
    <dbReference type="NCBI Taxonomy" id="1073089"/>
    <lineage>
        <taxon>Eukaryota</taxon>
        <taxon>Fungi</taxon>
        <taxon>Dikarya</taxon>
        <taxon>Ascomycota</taxon>
        <taxon>Pezizomycotina</taxon>
        <taxon>Eurotiomycetes</taxon>
        <taxon>Eurotiomycetidae</taxon>
        <taxon>Eurotiales</taxon>
        <taxon>Aspergillaceae</taxon>
        <taxon>Aspergillus</taxon>
        <taxon>Aspergillus subgen. Cremei</taxon>
    </lineage>
</organism>
<dbReference type="Proteomes" id="UP000184383">
    <property type="component" value="Unassembled WGS sequence"/>
</dbReference>
<gene>
    <name evidence="1" type="ORF">ASPWEDRAFT_304899</name>
</gene>
<proteinExistence type="predicted"/>
<dbReference type="RefSeq" id="XP_040683304.1">
    <property type="nucleotide sequence ID" value="XM_040833419.1"/>
</dbReference>
<evidence type="ECO:0000313" key="2">
    <source>
        <dbReference type="Proteomes" id="UP000184383"/>
    </source>
</evidence>
<sequence length="118" mass="13537">MLWSASASRLKTENSTLFRATCKILPRGAESQSHRAIADRARLPNRWGRRLSSIRIAVCTSVTVLMFLQTYVRTLSEPRENLWCWLSRGETCCRCLKKGRFYCIWDDSVSSTVSISVM</sequence>
<dbReference type="EMBL" id="KV878219">
    <property type="protein sequence ID" value="OJJ29627.1"/>
    <property type="molecule type" value="Genomic_DNA"/>
</dbReference>
<evidence type="ECO:0000313" key="1">
    <source>
        <dbReference type="EMBL" id="OJJ29627.1"/>
    </source>
</evidence>
<keyword evidence="2" id="KW-1185">Reference proteome</keyword>
<dbReference type="AlphaFoldDB" id="A0A1L9R411"/>
<dbReference type="VEuPathDB" id="FungiDB:ASPWEDRAFT_304899"/>
<protein>
    <submittedName>
        <fullName evidence="1">Uncharacterized protein</fullName>
    </submittedName>
</protein>
<accession>A0A1L9R411</accession>
<reference evidence="2" key="1">
    <citation type="journal article" date="2017" name="Genome Biol.">
        <title>Comparative genomics reveals high biological diversity and specific adaptations in the industrially and medically important fungal genus Aspergillus.</title>
        <authorList>
            <person name="de Vries R.P."/>
            <person name="Riley R."/>
            <person name="Wiebenga A."/>
            <person name="Aguilar-Osorio G."/>
            <person name="Amillis S."/>
            <person name="Uchima C.A."/>
            <person name="Anderluh G."/>
            <person name="Asadollahi M."/>
            <person name="Askin M."/>
            <person name="Barry K."/>
            <person name="Battaglia E."/>
            <person name="Bayram O."/>
            <person name="Benocci T."/>
            <person name="Braus-Stromeyer S.A."/>
            <person name="Caldana C."/>
            <person name="Canovas D."/>
            <person name="Cerqueira G.C."/>
            <person name="Chen F."/>
            <person name="Chen W."/>
            <person name="Choi C."/>
            <person name="Clum A."/>
            <person name="Dos Santos R.A."/>
            <person name="Damasio A.R."/>
            <person name="Diallinas G."/>
            <person name="Emri T."/>
            <person name="Fekete E."/>
            <person name="Flipphi M."/>
            <person name="Freyberg S."/>
            <person name="Gallo A."/>
            <person name="Gournas C."/>
            <person name="Habgood R."/>
            <person name="Hainaut M."/>
            <person name="Harispe M.L."/>
            <person name="Henrissat B."/>
            <person name="Hilden K.S."/>
            <person name="Hope R."/>
            <person name="Hossain A."/>
            <person name="Karabika E."/>
            <person name="Karaffa L."/>
            <person name="Karanyi Z."/>
            <person name="Krasevec N."/>
            <person name="Kuo A."/>
            <person name="Kusch H."/>
            <person name="LaButti K."/>
            <person name="Lagendijk E.L."/>
            <person name="Lapidus A."/>
            <person name="Levasseur A."/>
            <person name="Lindquist E."/>
            <person name="Lipzen A."/>
            <person name="Logrieco A.F."/>
            <person name="MacCabe A."/>
            <person name="Maekelae M.R."/>
            <person name="Malavazi I."/>
            <person name="Melin P."/>
            <person name="Meyer V."/>
            <person name="Mielnichuk N."/>
            <person name="Miskei M."/>
            <person name="Molnar A.P."/>
            <person name="Mule G."/>
            <person name="Ngan C.Y."/>
            <person name="Orejas M."/>
            <person name="Orosz E."/>
            <person name="Ouedraogo J.P."/>
            <person name="Overkamp K.M."/>
            <person name="Park H.-S."/>
            <person name="Perrone G."/>
            <person name="Piumi F."/>
            <person name="Punt P.J."/>
            <person name="Ram A.F."/>
            <person name="Ramon A."/>
            <person name="Rauscher S."/>
            <person name="Record E."/>
            <person name="Riano-Pachon D.M."/>
            <person name="Robert V."/>
            <person name="Roehrig J."/>
            <person name="Ruller R."/>
            <person name="Salamov A."/>
            <person name="Salih N.S."/>
            <person name="Samson R.A."/>
            <person name="Sandor E."/>
            <person name="Sanguinetti M."/>
            <person name="Schuetze T."/>
            <person name="Sepcic K."/>
            <person name="Shelest E."/>
            <person name="Sherlock G."/>
            <person name="Sophianopoulou V."/>
            <person name="Squina F.M."/>
            <person name="Sun H."/>
            <person name="Susca A."/>
            <person name="Todd R.B."/>
            <person name="Tsang A."/>
            <person name="Unkles S.E."/>
            <person name="van de Wiele N."/>
            <person name="van Rossen-Uffink D."/>
            <person name="Oliveira J.V."/>
            <person name="Vesth T.C."/>
            <person name="Visser J."/>
            <person name="Yu J.-H."/>
            <person name="Zhou M."/>
            <person name="Andersen M.R."/>
            <person name="Archer D.B."/>
            <person name="Baker S.E."/>
            <person name="Benoit I."/>
            <person name="Brakhage A.A."/>
            <person name="Braus G.H."/>
            <person name="Fischer R."/>
            <person name="Frisvad J.C."/>
            <person name="Goldman G.H."/>
            <person name="Houbraken J."/>
            <person name="Oakley B."/>
            <person name="Pocsi I."/>
            <person name="Scazzocchio C."/>
            <person name="Seiboth B."/>
            <person name="vanKuyk P.A."/>
            <person name="Wortman J."/>
            <person name="Dyer P.S."/>
            <person name="Grigoriev I.V."/>
        </authorList>
    </citation>
    <scope>NUCLEOTIDE SEQUENCE [LARGE SCALE GENOMIC DNA]</scope>
    <source>
        <strain evidence="2">DTO 134E9</strain>
    </source>
</reference>
<name>A0A1L9R411_ASPWE</name>
<dbReference type="GeneID" id="63749267"/>